<evidence type="ECO:0000256" key="8">
    <source>
        <dbReference type="ARBA" id="ARBA00022842"/>
    </source>
</evidence>
<dbReference type="InterPro" id="IPR035966">
    <property type="entry name" value="PKF_sf"/>
</dbReference>
<dbReference type="PIRSF" id="PIRSF000534">
    <property type="entry name" value="PPi_PFK_TP0108"/>
    <property type="match status" value="1"/>
</dbReference>
<dbReference type="InterPro" id="IPR022953">
    <property type="entry name" value="ATP_PFK"/>
</dbReference>
<keyword evidence="4" id="KW-0479">Metal-binding</keyword>
<comment type="catalytic activity">
    <reaction evidence="11">
        <text>beta-D-fructose 6-phosphate + ATP = beta-D-fructose 1,6-bisphosphate + ADP + H(+)</text>
        <dbReference type="Rhea" id="RHEA:16109"/>
        <dbReference type="ChEBI" id="CHEBI:15378"/>
        <dbReference type="ChEBI" id="CHEBI:30616"/>
        <dbReference type="ChEBI" id="CHEBI:32966"/>
        <dbReference type="ChEBI" id="CHEBI:57634"/>
        <dbReference type="ChEBI" id="CHEBI:456216"/>
        <dbReference type="EC" id="2.7.1.11"/>
    </reaction>
</comment>
<keyword evidence="7" id="KW-0067">ATP-binding</keyword>
<dbReference type="Proteomes" id="UP000319852">
    <property type="component" value="Chromosome"/>
</dbReference>
<dbReference type="PANTHER" id="PTHR45770">
    <property type="entry name" value="ATP-DEPENDENT 6-PHOSPHOFRUCTOKINASE 1"/>
    <property type="match status" value="1"/>
</dbReference>
<dbReference type="InterPro" id="IPR050929">
    <property type="entry name" value="PFKA"/>
</dbReference>
<evidence type="ECO:0000256" key="12">
    <source>
        <dbReference type="ARBA" id="ARBA00048072"/>
    </source>
</evidence>
<feature type="domain" description="Phosphofructokinase" evidence="13">
    <location>
        <begin position="81"/>
        <end position="383"/>
    </location>
</feature>
<dbReference type="GO" id="GO:0003872">
    <property type="term" value="F:6-phosphofructokinase activity"/>
    <property type="evidence" value="ECO:0007669"/>
    <property type="project" value="UniProtKB-EC"/>
</dbReference>
<dbReference type="EMBL" id="CP036263">
    <property type="protein sequence ID" value="QDS97357.1"/>
    <property type="molecule type" value="Genomic_DNA"/>
</dbReference>
<dbReference type="GO" id="GO:0046872">
    <property type="term" value="F:metal ion binding"/>
    <property type="evidence" value="ECO:0007669"/>
    <property type="project" value="UniProtKB-KW"/>
</dbReference>
<comment type="similarity">
    <text evidence="10">Belongs to the phosphofructokinase type A (PFKA) family.</text>
</comment>
<evidence type="ECO:0000313" key="15">
    <source>
        <dbReference type="Proteomes" id="UP000319852"/>
    </source>
</evidence>
<dbReference type="GO" id="GO:0006002">
    <property type="term" value="P:fructose 6-phosphate metabolic process"/>
    <property type="evidence" value="ECO:0007669"/>
    <property type="project" value="InterPro"/>
</dbReference>
<keyword evidence="5" id="KW-0547">Nucleotide-binding</keyword>
<dbReference type="GO" id="GO:0047334">
    <property type="term" value="F:diphosphate-fructose-6-phosphate 1-phosphotransferase activity"/>
    <property type="evidence" value="ECO:0007669"/>
    <property type="project" value="UniProtKB-EC"/>
</dbReference>
<dbReference type="KEGG" id="amob:HG15A2_06180"/>
<evidence type="ECO:0000256" key="9">
    <source>
        <dbReference type="ARBA" id="ARBA00023152"/>
    </source>
</evidence>
<name>A0A517MRD2_9BACT</name>
<evidence type="ECO:0000256" key="3">
    <source>
        <dbReference type="ARBA" id="ARBA00022679"/>
    </source>
</evidence>
<dbReference type="GO" id="GO:0005524">
    <property type="term" value="F:ATP binding"/>
    <property type="evidence" value="ECO:0007669"/>
    <property type="project" value="UniProtKB-KW"/>
</dbReference>
<gene>
    <name evidence="14" type="primary">pfp</name>
    <name evidence="14" type="ORF">HG15A2_06180</name>
</gene>
<dbReference type="SUPFAM" id="SSF53784">
    <property type="entry name" value="Phosphofructokinase"/>
    <property type="match status" value="1"/>
</dbReference>
<dbReference type="RefSeq" id="WP_145057671.1">
    <property type="nucleotide sequence ID" value="NZ_CP036263.1"/>
</dbReference>
<evidence type="ECO:0000256" key="4">
    <source>
        <dbReference type="ARBA" id="ARBA00022723"/>
    </source>
</evidence>
<evidence type="ECO:0000313" key="14">
    <source>
        <dbReference type="EMBL" id="QDS97357.1"/>
    </source>
</evidence>
<comment type="cofactor">
    <cofactor evidence="1">
        <name>Mg(2+)</name>
        <dbReference type="ChEBI" id="CHEBI:18420"/>
    </cofactor>
</comment>
<proteinExistence type="inferred from homology"/>
<evidence type="ECO:0000256" key="2">
    <source>
        <dbReference type="ARBA" id="ARBA00003138"/>
    </source>
</evidence>
<dbReference type="Gene3D" id="3.40.50.450">
    <property type="match status" value="1"/>
</dbReference>
<sequence length="434" mass="47481">MVHQPSYEPSDLAIQTLGPREFLSPLPMSTKQGDGIGSFTPDELRVLYEHRFLEGEPLNSLAFELAGARQKLFFDPQKVKAAIVTCGGLCPGLNNVIRTIVFELLYNYGAKEVLGIRFGYRGLNPEVAHPPISLTCDTVDAIHHQGGTILGTSRGHQDVKLTVNFLESEGINMLFCIGGDGTQRGAHAMAEEIKKRGLPIAIVNVPKTIDNDIKFCHRTFGFYTAVAEAEQVIDRAHVEAKSVFNGVGLVKLMGREAGFIAAAATVASGEANFCIVPEVPVDLKVFLNKLKKRLAAREHAVVVLAEGTGQHWLEGSDQCDASGNRKLGDSGSFLRQQINEFFAKEDMPVSVKYFDPSYYIRSLAATAVDSLLCERFARAAVHAAMAGKTDMFIGLWHDQLVHVPLELSTGMTKRLSPEGELWISVQALTGQEKW</sequence>
<dbReference type="GO" id="GO:0005737">
    <property type="term" value="C:cytoplasm"/>
    <property type="evidence" value="ECO:0007669"/>
    <property type="project" value="UniProtKB-ARBA"/>
</dbReference>
<comment type="function">
    <text evidence="2">Catalyzes the phosphorylation of D-fructose 6-phosphate, the first committing step of glycolysis. Uses inorganic phosphate (PPi) as phosphoryl donor instead of ATP like common ATP-dependent phosphofructokinases (ATP-PFKs), which renders the reaction reversible, and can thus function both in glycolysis and gluconeogenesis. Consistently, PPi-PFK can replace the enzymes of both the forward (ATP-PFK) and reverse (fructose-bisphosphatase (FBPase)) reactions.</text>
</comment>
<dbReference type="OrthoDB" id="9802503at2"/>
<evidence type="ECO:0000259" key="13">
    <source>
        <dbReference type="Pfam" id="PF00365"/>
    </source>
</evidence>
<keyword evidence="9" id="KW-0324">Glycolysis</keyword>
<keyword evidence="6" id="KW-0418">Kinase</keyword>
<dbReference type="InterPro" id="IPR012004">
    <property type="entry name" value="PyroP-dep_PFK_TP0108"/>
</dbReference>
<dbReference type="NCBIfam" id="NF005301">
    <property type="entry name" value="PRK06830.1"/>
    <property type="match status" value="1"/>
</dbReference>
<dbReference type="FunFam" id="3.40.50.450:FF:000002">
    <property type="entry name" value="ATP-dependent 6-phosphofructokinase"/>
    <property type="match status" value="1"/>
</dbReference>
<reference evidence="14 15" key="1">
    <citation type="submission" date="2019-02" db="EMBL/GenBank/DDBJ databases">
        <title>Deep-cultivation of Planctomycetes and their phenomic and genomic characterization uncovers novel biology.</title>
        <authorList>
            <person name="Wiegand S."/>
            <person name="Jogler M."/>
            <person name="Boedeker C."/>
            <person name="Pinto D."/>
            <person name="Vollmers J."/>
            <person name="Rivas-Marin E."/>
            <person name="Kohn T."/>
            <person name="Peeters S.H."/>
            <person name="Heuer A."/>
            <person name="Rast P."/>
            <person name="Oberbeckmann S."/>
            <person name="Bunk B."/>
            <person name="Jeske O."/>
            <person name="Meyerdierks A."/>
            <person name="Storesund J.E."/>
            <person name="Kallscheuer N."/>
            <person name="Luecker S."/>
            <person name="Lage O.M."/>
            <person name="Pohl T."/>
            <person name="Merkel B.J."/>
            <person name="Hornburger P."/>
            <person name="Mueller R.-W."/>
            <person name="Bruemmer F."/>
            <person name="Labrenz M."/>
            <person name="Spormann A.M."/>
            <person name="Op den Camp H."/>
            <person name="Overmann J."/>
            <person name="Amann R."/>
            <person name="Jetten M.S.M."/>
            <person name="Mascher T."/>
            <person name="Medema M.H."/>
            <person name="Devos D.P."/>
            <person name="Kaster A.-K."/>
            <person name="Ovreas L."/>
            <person name="Rohde M."/>
            <person name="Galperin M.Y."/>
            <person name="Jogler C."/>
        </authorList>
    </citation>
    <scope>NUCLEOTIDE SEQUENCE [LARGE SCALE GENOMIC DNA]</scope>
    <source>
        <strain evidence="14 15">HG15A2</strain>
    </source>
</reference>
<keyword evidence="8" id="KW-0460">Magnesium</keyword>
<evidence type="ECO:0000256" key="7">
    <source>
        <dbReference type="ARBA" id="ARBA00022840"/>
    </source>
</evidence>
<evidence type="ECO:0000256" key="10">
    <source>
        <dbReference type="ARBA" id="ARBA00038478"/>
    </source>
</evidence>
<evidence type="ECO:0000256" key="11">
    <source>
        <dbReference type="ARBA" id="ARBA00048070"/>
    </source>
</evidence>
<dbReference type="PRINTS" id="PR00476">
    <property type="entry name" value="PHFRCTKINASE"/>
</dbReference>
<evidence type="ECO:0000256" key="6">
    <source>
        <dbReference type="ARBA" id="ARBA00022777"/>
    </source>
</evidence>
<evidence type="ECO:0000256" key="1">
    <source>
        <dbReference type="ARBA" id="ARBA00001946"/>
    </source>
</evidence>
<dbReference type="Pfam" id="PF00365">
    <property type="entry name" value="PFK"/>
    <property type="match status" value="1"/>
</dbReference>
<keyword evidence="15" id="KW-1185">Reference proteome</keyword>
<keyword evidence="3 14" id="KW-0808">Transferase</keyword>
<protein>
    <submittedName>
        <fullName evidence="14">Pyrophosphate--fructose 6-phosphate 1-phosphotransferase</fullName>
        <ecNumber evidence="14">2.7.1.90</ecNumber>
    </submittedName>
</protein>
<accession>A0A517MRD2</accession>
<comment type="catalytic activity">
    <reaction evidence="12">
        <text>beta-D-fructose 6-phosphate + diphosphate = beta-D-fructose 1,6-bisphosphate + phosphate + H(+)</text>
        <dbReference type="Rhea" id="RHEA:13613"/>
        <dbReference type="ChEBI" id="CHEBI:15378"/>
        <dbReference type="ChEBI" id="CHEBI:32966"/>
        <dbReference type="ChEBI" id="CHEBI:33019"/>
        <dbReference type="ChEBI" id="CHEBI:43474"/>
        <dbReference type="ChEBI" id="CHEBI:57634"/>
        <dbReference type="EC" id="2.7.1.90"/>
    </reaction>
</comment>
<evidence type="ECO:0000256" key="5">
    <source>
        <dbReference type="ARBA" id="ARBA00022741"/>
    </source>
</evidence>
<dbReference type="EC" id="2.7.1.90" evidence="14"/>
<dbReference type="UniPathway" id="UPA00109">
    <property type="reaction ID" value="UER00182"/>
</dbReference>
<dbReference type="InterPro" id="IPR000023">
    <property type="entry name" value="Phosphofructokinase_dom"/>
</dbReference>
<dbReference type="AlphaFoldDB" id="A0A517MRD2"/>
<organism evidence="14 15">
    <name type="scientific">Adhaeretor mobilis</name>
    <dbReference type="NCBI Taxonomy" id="1930276"/>
    <lineage>
        <taxon>Bacteria</taxon>
        <taxon>Pseudomonadati</taxon>
        <taxon>Planctomycetota</taxon>
        <taxon>Planctomycetia</taxon>
        <taxon>Pirellulales</taxon>
        <taxon>Lacipirellulaceae</taxon>
        <taxon>Adhaeretor</taxon>
    </lineage>
</organism>